<organism evidence="3 4">
    <name type="scientific">Mya arenaria</name>
    <name type="common">Soft-shell clam</name>
    <dbReference type="NCBI Taxonomy" id="6604"/>
    <lineage>
        <taxon>Eukaryota</taxon>
        <taxon>Metazoa</taxon>
        <taxon>Spiralia</taxon>
        <taxon>Lophotrochozoa</taxon>
        <taxon>Mollusca</taxon>
        <taxon>Bivalvia</taxon>
        <taxon>Autobranchia</taxon>
        <taxon>Heteroconchia</taxon>
        <taxon>Euheterodonta</taxon>
        <taxon>Imparidentia</taxon>
        <taxon>Neoheterodontei</taxon>
        <taxon>Myida</taxon>
        <taxon>Myoidea</taxon>
        <taxon>Myidae</taxon>
        <taxon>Mya</taxon>
    </lineage>
</organism>
<feature type="region of interest" description="Disordered" evidence="2">
    <location>
        <begin position="375"/>
        <end position="414"/>
    </location>
</feature>
<evidence type="ECO:0000256" key="1">
    <source>
        <dbReference type="SAM" id="Coils"/>
    </source>
</evidence>
<dbReference type="EMBL" id="CP111015">
    <property type="protein sequence ID" value="WAR02341.1"/>
    <property type="molecule type" value="Genomic_DNA"/>
</dbReference>
<evidence type="ECO:0000313" key="3">
    <source>
        <dbReference type="EMBL" id="WAR02341.1"/>
    </source>
</evidence>
<reference evidence="3" key="1">
    <citation type="submission" date="2022-11" db="EMBL/GenBank/DDBJ databases">
        <title>Centuries of genome instability and evolution in soft-shell clam transmissible cancer (bioRxiv).</title>
        <authorList>
            <person name="Hart S.F.M."/>
            <person name="Yonemitsu M.A."/>
            <person name="Giersch R.M."/>
            <person name="Beal B.F."/>
            <person name="Arriagada G."/>
            <person name="Davis B.W."/>
            <person name="Ostrander E.A."/>
            <person name="Goff S.P."/>
            <person name="Metzger M.J."/>
        </authorList>
    </citation>
    <scope>NUCLEOTIDE SEQUENCE</scope>
    <source>
        <strain evidence="3">MELC-2E11</strain>
        <tissue evidence="3">Siphon/mantle</tissue>
    </source>
</reference>
<accession>A0ABY7E1G0</accession>
<dbReference type="Proteomes" id="UP001164746">
    <property type="component" value="Chromosome 4"/>
</dbReference>
<feature type="region of interest" description="Disordered" evidence="2">
    <location>
        <begin position="34"/>
        <end position="56"/>
    </location>
</feature>
<protein>
    <submittedName>
        <fullName evidence="3">YPF17-like protein</fullName>
    </submittedName>
</protein>
<keyword evidence="1" id="KW-0175">Coiled coil</keyword>
<evidence type="ECO:0000256" key="2">
    <source>
        <dbReference type="SAM" id="MobiDB-lite"/>
    </source>
</evidence>
<name>A0ABY7E1G0_MYAAR</name>
<feature type="region of interest" description="Disordered" evidence="2">
    <location>
        <begin position="275"/>
        <end position="342"/>
    </location>
</feature>
<keyword evidence="4" id="KW-1185">Reference proteome</keyword>
<sequence>MITSSRLTRWHNLERQKLRSRLEKGSRLLEKLNVQPEYPPPSPSSPSQNMPPTVGPSWLEQFQLFKHKQNSHRTVTSTPAPIKIDRMASIRLRLLEKRRKQQEIQEQQKRLEQSLEKQRLREQKLQEQRLQEQKLREQRLLEQKLEEQRLKEQRLQEQKLEEQRLKEQRLQEQKLREQNLLEQKLNEQRLHEQRMEEQRLHEQRLQKLRQQEEKLLEKRLQELRLQVQVASHNLRQIGQMNQGQILPGIDIGRSIFGPSDGIQVRPSETLIGPIDLGQWNSGGANQFDPLGQPGNLTERPDSGLTPDDQSAVHSGEPLGFFNPGEALRPLQSSPGETRGVEIGLGSVGDSQWQGSLLGAGIPVTVFKEVNISTSVDSGSRTGQVDSSSTKGNQPPNSNTGQNVNRPSAGLQTLNGGWMPIAEVSKASSSVNSNVKNTNTQKQLFNLLGDLSSRLRNRTRH</sequence>
<evidence type="ECO:0000313" key="4">
    <source>
        <dbReference type="Proteomes" id="UP001164746"/>
    </source>
</evidence>
<gene>
    <name evidence="3" type="ORF">MAR_008899</name>
</gene>
<proteinExistence type="predicted"/>
<feature type="coiled-coil region" evidence="1">
    <location>
        <begin position="92"/>
        <end position="233"/>
    </location>
</feature>